<dbReference type="EMBL" id="SMKZ01000053">
    <property type="protein sequence ID" value="TDE00213.1"/>
    <property type="molecule type" value="Genomic_DNA"/>
</dbReference>
<dbReference type="Proteomes" id="UP000294739">
    <property type="component" value="Unassembled WGS sequence"/>
</dbReference>
<dbReference type="PROSITE" id="PS01125">
    <property type="entry name" value="ROK"/>
    <property type="match status" value="1"/>
</dbReference>
<proteinExistence type="inferred from homology"/>
<dbReference type="Gene3D" id="3.30.420.40">
    <property type="match status" value="2"/>
</dbReference>
<dbReference type="InterPro" id="IPR036388">
    <property type="entry name" value="WH-like_DNA-bd_sf"/>
</dbReference>
<dbReference type="InParanoid" id="A0A4R5CRE9"/>
<comment type="similarity">
    <text evidence="1">Belongs to the ROK (NagC/XylR) family.</text>
</comment>
<dbReference type="InterPro" id="IPR000600">
    <property type="entry name" value="ROK"/>
</dbReference>
<dbReference type="InterPro" id="IPR036390">
    <property type="entry name" value="WH_DNA-bd_sf"/>
</dbReference>
<protein>
    <submittedName>
        <fullName evidence="2">ROK family transcriptional regulator</fullName>
    </submittedName>
</protein>
<keyword evidence="3" id="KW-1185">Reference proteome</keyword>
<dbReference type="SUPFAM" id="SSF46785">
    <property type="entry name" value="Winged helix' DNA-binding domain"/>
    <property type="match status" value="1"/>
</dbReference>
<evidence type="ECO:0000256" key="1">
    <source>
        <dbReference type="ARBA" id="ARBA00006479"/>
    </source>
</evidence>
<comment type="caution">
    <text evidence="2">The sequence shown here is derived from an EMBL/GenBank/DDBJ whole genome shotgun (WGS) entry which is preliminary data.</text>
</comment>
<accession>A0A4R5CRE9</accession>
<sequence>MSARHVRVHNRAALLRLLREVGPLPRIELADRSGLSATTVTKAIAELISEGVVAEIPRVRPALSRVGRPSIDVALVAGARHVCGVQVGVGTVQLAICDLLANVVEDATVTFDPAADVHTVLGVIETALGDLLTGSGVPRESIIGIGIGAPGPVDAAQRRNLLSINLGWRDVPFSDHIERALGIPTVVDHNVRAMALAEARYGLGREADSLAFVYLRTGVGAGLVLGRQPYRGGTHGATEIGHLRIGAGDRPCSCGSTGCLETVASEPALVERVRATVNAQPAGLLASELAGGRSPLAALVAAGQAGDPAAGEIIESTAGHLATGLANLINLLNPELIVVGGFFCDAGDLLLEPLRRALRRQAFPVLRDAIRVELTTFGPKVGVVGAAAVALDRVFYRPPVDAGGQVPAPHRLAGASWQTALRTPTMSRSIDE</sequence>
<dbReference type="Pfam" id="PF13412">
    <property type="entry name" value="HTH_24"/>
    <property type="match status" value="1"/>
</dbReference>
<dbReference type="Gene3D" id="1.10.10.10">
    <property type="entry name" value="Winged helix-like DNA-binding domain superfamily/Winged helix DNA-binding domain"/>
    <property type="match status" value="1"/>
</dbReference>
<dbReference type="InterPro" id="IPR049874">
    <property type="entry name" value="ROK_cs"/>
</dbReference>
<dbReference type="OrthoDB" id="3464494at2"/>
<dbReference type="AlphaFoldDB" id="A0A4R5CRE9"/>
<name>A0A4R5CRE9_9ACTN</name>
<dbReference type="InterPro" id="IPR043129">
    <property type="entry name" value="ATPase_NBD"/>
</dbReference>
<evidence type="ECO:0000313" key="2">
    <source>
        <dbReference type="EMBL" id="TDE00213.1"/>
    </source>
</evidence>
<dbReference type="RefSeq" id="WP_131900157.1">
    <property type="nucleotide sequence ID" value="NZ_SMKZ01000053.1"/>
</dbReference>
<organism evidence="2 3">
    <name type="scientific">Jiangella asiatica</name>
    <dbReference type="NCBI Taxonomy" id="2530372"/>
    <lineage>
        <taxon>Bacteria</taxon>
        <taxon>Bacillati</taxon>
        <taxon>Actinomycetota</taxon>
        <taxon>Actinomycetes</taxon>
        <taxon>Jiangellales</taxon>
        <taxon>Jiangellaceae</taxon>
        <taxon>Jiangella</taxon>
    </lineage>
</organism>
<dbReference type="Pfam" id="PF00480">
    <property type="entry name" value="ROK"/>
    <property type="match status" value="1"/>
</dbReference>
<dbReference type="PANTHER" id="PTHR18964">
    <property type="entry name" value="ROK (REPRESSOR, ORF, KINASE) FAMILY"/>
    <property type="match status" value="1"/>
</dbReference>
<evidence type="ECO:0000313" key="3">
    <source>
        <dbReference type="Proteomes" id="UP000294739"/>
    </source>
</evidence>
<reference evidence="2 3" key="1">
    <citation type="submission" date="2019-03" db="EMBL/GenBank/DDBJ databases">
        <title>Draft genome sequences of novel Actinobacteria.</title>
        <authorList>
            <person name="Sahin N."/>
            <person name="Ay H."/>
            <person name="Saygin H."/>
        </authorList>
    </citation>
    <scope>NUCLEOTIDE SEQUENCE [LARGE SCALE GENOMIC DNA]</scope>
    <source>
        <strain evidence="2 3">5K138</strain>
    </source>
</reference>
<gene>
    <name evidence="2" type="ORF">E1269_26230</name>
</gene>
<dbReference type="SUPFAM" id="SSF53067">
    <property type="entry name" value="Actin-like ATPase domain"/>
    <property type="match status" value="1"/>
</dbReference>
<dbReference type="PANTHER" id="PTHR18964:SF149">
    <property type="entry name" value="BIFUNCTIONAL UDP-N-ACETYLGLUCOSAMINE 2-EPIMERASE_N-ACETYLMANNOSAMINE KINASE"/>
    <property type="match status" value="1"/>
</dbReference>